<evidence type="ECO:0000259" key="4">
    <source>
        <dbReference type="PROSITE" id="PS51272"/>
    </source>
</evidence>
<dbReference type="GO" id="GO:0008745">
    <property type="term" value="F:N-acetylmuramoyl-L-alanine amidase activity"/>
    <property type="evidence" value="ECO:0007669"/>
    <property type="project" value="InterPro"/>
</dbReference>
<dbReference type="STRING" id="315749.Bcer98_3789"/>
<dbReference type="Pfam" id="PF00395">
    <property type="entry name" value="SLH"/>
    <property type="match status" value="3"/>
</dbReference>
<dbReference type="InterPro" id="IPR050695">
    <property type="entry name" value="N-acetylmuramoyl_amidase_3"/>
</dbReference>
<dbReference type="PROSITE" id="PS51272">
    <property type="entry name" value="SLH"/>
    <property type="match status" value="3"/>
</dbReference>
<dbReference type="Proteomes" id="UP000002300">
    <property type="component" value="Chromosome"/>
</dbReference>
<dbReference type="EMBL" id="CP000764">
    <property type="protein sequence ID" value="ABS23979.1"/>
    <property type="molecule type" value="Genomic_DNA"/>
</dbReference>
<dbReference type="InterPro" id="IPR002508">
    <property type="entry name" value="MurNAc-LAA_cat"/>
</dbReference>
<dbReference type="Pfam" id="PF01520">
    <property type="entry name" value="Amidase_3"/>
    <property type="match status" value="1"/>
</dbReference>
<dbReference type="Gene3D" id="3.40.630.40">
    <property type="entry name" value="Zn-dependent exopeptidases"/>
    <property type="match status" value="1"/>
</dbReference>
<organism evidence="5 6">
    <name type="scientific">Bacillus cytotoxicus (strain DSM 22905 / CIP 110041 / 391-98 / NVH 391-98)</name>
    <dbReference type="NCBI Taxonomy" id="315749"/>
    <lineage>
        <taxon>Bacteria</taxon>
        <taxon>Bacillati</taxon>
        <taxon>Bacillota</taxon>
        <taxon>Bacilli</taxon>
        <taxon>Bacillales</taxon>
        <taxon>Bacillaceae</taxon>
        <taxon>Bacillus</taxon>
        <taxon>Bacillus cereus group</taxon>
    </lineage>
</organism>
<evidence type="ECO:0000256" key="2">
    <source>
        <dbReference type="ARBA" id="ARBA00022801"/>
    </source>
</evidence>
<dbReference type="PANTHER" id="PTHR30404">
    <property type="entry name" value="N-ACETYLMURAMOYL-L-ALANINE AMIDASE"/>
    <property type="match status" value="1"/>
</dbReference>
<dbReference type="CDD" id="cd02696">
    <property type="entry name" value="MurNAc-LAA"/>
    <property type="match status" value="1"/>
</dbReference>
<evidence type="ECO:0000313" key="6">
    <source>
        <dbReference type="Proteomes" id="UP000002300"/>
    </source>
</evidence>
<feature type="signal peptide" evidence="3">
    <location>
        <begin position="1"/>
        <end position="28"/>
    </location>
</feature>
<keyword evidence="1 3" id="KW-0732">Signal</keyword>
<evidence type="ECO:0000256" key="3">
    <source>
        <dbReference type="SAM" id="SignalP"/>
    </source>
</evidence>
<dbReference type="GO" id="GO:0030288">
    <property type="term" value="C:outer membrane-bounded periplasmic space"/>
    <property type="evidence" value="ECO:0007669"/>
    <property type="project" value="TreeGrafter"/>
</dbReference>
<dbReference type="SUPFAM" id="SSF53187">
    <property type="entry name" value="Zn-dependent exopeptidases"/>
    <property type="match status" value="1"/>
</dbReference>
<dbReference type="eggNOG" id="COG0860">
    <property type="taxonomic scope" value="Bacteria"/>
</dbReference>
<dbReference type="GeneID" id="33899031"/>
<accession>A7GV21</accession>
<dbReference type="SMART" id="SM00646">
    <property type="entry name" value="Ami_3"/>
    <property type="match status" value="1"/>
</dbReference>
<dbReference type="Gene3D" id="2.30.30.40">
    <property type="entry name" value="SH3 Domains"/>
    <property type="match status" value="1"/>
</dbReference>
<evidence type="ECO:0000256" key="1">
    <source>
        <dbReference type="ARBA" id="ARBA00022729"/>
    </source>
</evidence>
<dbReference type="PANTHER" id="PTHR30404:SF0">
    <property type="entry name" value="N-ACETYLMURAMOYL-L-ALANINE AMIDASE AMIC"/>
    <property type="match status" value="1"/>
</dbReference>
<dbReference type="GO" id="GO:0009253">
    <property type="term" value="P:peptidoglycan catabolic process"/>
    <property type="evidence" value="ECO:0007669"/>
    <property type="project" value="InterPro"/>
</dbReference>
<name>A7GV21_BACCN</name>
<sequence>MNYKRITTKLTVGILAANLLLSPVSTLAAKKTFPDVPKWAQQSVNYLVEKKALDGKPDGTFSPSEQIDRGSAAKLMAMILGLKINKEAKPSFQDAKNHWAAPYIAAVEKAGVIKGDGSGNFNPSKHIDRASMASMLVEAYKLNNKIIGDLPTQFGDLQGHWGEKLANILVALGISKGTGDGWKPRGIVTRAEAAQFIAQTDMKKADTAKRMYMNRYFITYHQPSLSSGITANQHAPQIIVVKEKRADGWLKIVTNKGDKWTPLQEKREAIHSTFTTYQEASHSSKVLGTYAPQTVTVIEEKGSWIRIRTNAGFQWVDKNQLTPQNKQDKQNKQNNFLEGKAIIIDPGHGGIDIGHKGIYMNESPVVYDTAVRVQKLFAQKTPFTALLTRDAHSRPGKDSKDSLVKRVEFAQKNKGDIFVSIHANGYNGSAHGTETFYYKAPTQEANPYVNDSRVLAEKIQKRLITALKTRDRGIKTENLYVLRANTMPSVLTELGFVDNEADGKKLASPEWRQRAAEAIYAGILDYYAWKGHNVSAYY</sequence>
<dbReference type="RefSeq" id="WP_012096236.1">
    <property type="nucleotide sequence ID" value="NC_009674.1"/>
</dbReference>
<keyword evidence="6" id="KW-1185">Reference proteome</keyword>
<feature type="domain" description="SLH" evidence="4">
    <location>
        <begin position="27"/>
        <end position="86"/>
    </location>
</feature>
<dbReference type="HOGENOM" id="CLU_029344_0_0_9"/>
<dbReference type="KEGG" id="bcy:Bcer98_3789"/>
<protein>
    <submittedName>
        <fullName evidence="5">Cell wall hydrolase/autolysin</fullName>
    </submittedName>
</protein>
<dbReference type="OrthoDB" id="9806267at2"/>
<dbReference type="AlphaFoldDB" id="A7GV21"/>
<keyword evidence="2 5" id="KW-0378">Hydrolase</keyword>
<evidence type="ECO:0000313" key="5">
    <source>
        <dbReference type="EMBL" id="ABS23979.1"/>
    </source>
</evidence>
<feature type="domain" description="SLH" evidence="4">
    <location>
        <begin position="87"/>
        <end position="150"/>
    </location>
</feature>
<dbReference type="InterPro" id="IPR001119">
    <property type="entry name" value="SLH_dom"/>
</dbReference>
<proteinExistence type="predicted"/>
<feature type="domain" description="SLH" evidence="4">
    <location>
        <begin position="151"/>
        <end position="211"/>
    </location>
</feature>
<gene>
    <name evidence="5" type="ordered locus">Bcer98_3789</name>
</gene>
<reference evidence="5 6" key="1">
    <citation type="journal article" date="2008" name="Chem. Biol. Interact.">
        <title>Extending the Bacillus cereus group genomics to putative food-borne pathogens of different toxicity.</title>
        <authorList>
            <person name="Lapidus A."/>
            <person name="Goltsman E."/>
            <person name="Auger S."/>
            <person name="Galleron N."/>
            <person name="Segurens B."/>
            <person name="Dossat C."/>
            <person name="Land M.L."/>
            <person name="Broussolle V."/>
            <person name="Brillard J."/>
            <person name="Guinebretiere M.H."/>
            <person name="Sanchis V."/>
            <person name="Nguen-The C."/>
            <person name="Lereclus D."/>
            <person name="Richardson P."/>
            <person name="Wincker P."/>
            <person name="Weissenbach J."/>
            <person name="Ehrlich S.D."/>
            <person name="Sorokin A."/>
        </authorList>
    </citation>
    <scope>NUCLEOTIDE SEQUENCE [LARGE SCALE GENOMIC DNA]</scope>
    <source>
        <strain evidence="6">DSM 22905 / CIP 110041 / 391-98 / NVH 391-98</strain>
    </source>
</reference>
<feature type="chain" id="PRO_5002709557" evidence="3">
    <location>
        <begin position="29"/>
        <end position="538"/>
    </location>
</feature>